<sequence>MRDPHDIDPPMAPVPSTGAMHGGVHLYPVRVYYECTDAGGIVYHADYLRYAERARTEMMRLFGLRHCDLKAEDGVGFAVHQCEATFHRPAHLDDLLVVHTRMIEVGGATMRVSQNVMRDDTLLVALRLRLAMVTDQGRPGRVPAALRAALRTHLAAHPYPETTTGT</sequence>
<evidence type="ECO:0000313" key="4">
    <source>
        <dbReference type="EMBL" id="MBB4264989.1"/>
    </source>
</evidence>
<name>A0A7W6RBN1_9PROT</name>
<accession>A0A7W6RBN1</accession>
<evidence type="ECO:0000313" key="5">
    <source>
        <dbReference type="Proteomes" id="UP000554286"/>
    </source>
</evidence>
<protein>
    <submittedName>
        <fullName evidence="4">Acyl-CoA thioester hydrolase</fullName>
        <ecNumber evidence="4">3.1.2.-</ecNumber>
    </submittedName>
</protein>
<evidence type="ECO:0000256" key="1">
    <source>
        <dbReference type="ARBA" id="ARBA00005953"/>
    </source>
</evidence>
<organism evidence="4 5">
    <name type="scientific">Roseospira visakhapatnamensis</name>
    <dbReference type="NCBI Taxonomy" id="390880"/>
    <lineage>
        <taxon>Bacteria</taxon>
        <taxon>Pseudomonadati</taxon>
        <taxon>Pseudomonadota</taxon>
        <taxon>Alphaproteobacteria</taxon>
        <taxon>Rhodospirillales</taxon>
        <taxon>Rhodospirillaceae</taxon>
        <taxon>Roseospira</taxon>
    </lineage>
</organism>
<dbReference type="InterPro" id="IPR029069">
    <property type="entry name" value="HotDog_dom_sf"/>
</dbReference>
<dbReference type="Pfam" id="PF03061">
    <property type="entry name" value="4HBT"/>
    <property type="match status" value="1"/>
</dbReference>
<comment type="caution">
    <text evidence="4">The sequence shown here is derived from an EMBL/GenBank/DDBJ whole genome shotgun (WGS) entry which is preliminary data.</text>
</comment>
<dbReference type="PANTHER" id="PTHR31793:SF37">
    <property type="entry name" value="ACYL-COA THIOESTER HYDROLASE YBGC"/>
    <property type="match status" value="1"/>
</dbReference>
<dbReference type="EC" id="3.1.2.-" evidence="4"/>
<dbReference type="InterPro" id="IPR006684">
    <property type="entry name" value="YbgC/YbaW"/>
</dbReference>
<dbReference type="EMBL" id="JACIGK010000003">
    <property type="protein sequence ID" value="MBB4264989.1"/>
    <property type="molecule type" value="Genomic_DNA"/>
</dbReference>
<keyword evidence="5" id="KW-1185">Reference proteome</keyword>
<evidence type="ECO:0000259" key="3">
    <source>
        <dbReference type="Pfam" id="PF03061"/>
    </source>
</evidence>
<dbReference type="InterPro" id="IPR050563">
    <property type="entry name" value="4-hydroxybenzoyl-CoA_TE"/>
</dbReference>
<dbReference type="Proteomes" id="UP000554286">
    <property type="component" value="Unassembled WGS sequence"/>
</dbReference>
<comment type="similarity">
    <text evidence="1">Belongs to the 4-hydroxybenzoyl-CoA thioesterase family.</text>
</comment>
<dbReference type="InterPro" id="IPR006683">
    <property type="entry name" value="Thioestr_dom"/>
</dbReference>
<dbReference type="PIRSF" id="PIRSF003230">
    <property type="entry name" value="YbgC"/>
    <property type="match status" value="1"/>
</dbReference>
<keyword evidence="2 4" id="KW-0378">Hydrolase</keyword>
<dbReference type="SUPFAM" id="SSF54637">
    <property type="entry name" value="Thioesterase/thiol ester dehydrase-isomerase"/>
    <property type="match status" value="1"/>
</dbReference>
<dbReference type="RefSeq" id="WP_343058521.1">
    <property type="nucleotide sequence ID" value="NZ_JACIGK010000003.1"/>
</dbReference>
<feature type="domain" description="Thioesterase" evidence="3">
    <location>
        <begin position="39"/>
        <end position="124"/>
    </location>
</feature>
<gene>
    <name evidence="4" type="ORF">GGD89_000600</name>
</gene>
<dbReference type="AlphaFoldDB" id="A0A7W6RBN1"/>
<dbReference type="GO" id="GO:0047617">
    <property type="term" value="F:fatty acyl-CoA hydrolase activity"/>
    <property type="evidence" value="ECO:0007669"/>
    <property type="project" value="TreeGrafter"/>
</dbReference>
<proteinExistence type="inferred from homology"/>
<reference evidence="4 5" key="1">
    <citation type="submission" date="2020-08" db="EMBL/GenBank/DDBJ databases">
        <title>Genome sequencing of Purple Non-Sulfur Bacteria from various extreme environments.</title>
        <authorList>
            <person name="Mayer M."/>
        </authorList>
    </citation>
    <scope>NUCLEOTIDE SEQUENCE [LARGE SCALE GENOMIC DNA]</scope>
    <source>
        <strain evidence="4 5">JA131</strain>
    </source>
</reference>
<evidence type="ECO:0000256" key="2">
    <source>
        <dbReference type="ARBA" id="ARBA00022801"/>
    </source>
</evidence>
<dbReference type="NCBIfam" id="TIGR00051">
    <property type="entry name" value="YbgC/FadM family acyl-CoA thioesterase"/>
    <property type="match status" value="1"/>
</dbReference>
<dbReference type="CDD" id="cd00586">
    <property type="entry name" value="4HBT"/>
    <property type="match status" value="1"/>
</dbReference>
<dbReference type="PROSITE" id="PS01328">
    <property type="entry name" value="4HBCOA_THIOESTERASE"/>
    <property type="match status" value="1"/>
</dbReference>
<dbReference type="InterPro" id="IPR008272">
    <property type="entry name" value="HB-CoA_thioesterase_AS"/>
</dbReference>
<dbReference type="PANTHER" id="PTHR31793">
    <property type="entry name" value="4-HYDROXYBENZOYL-COA THIOESTERASE FAMILY MEMBER"/>
    <property type="match status" value="1"/>
</dbReference>
<dbReference type="FunFam" id="3.10.129.10:FF:000004">
    <property type="entry name" value="Tol-pal system-associated acyl-CoA thioesterase"/>
    <property type="match status" value="1"/>
</dbReference>
<dbReference type="Gene3D" id="3.10.129.10">
    <property type="entry name" value="Hotdog Thioesterase"/>
    <property type="match status" value="1"/>
</dbReference>